<comment type="caution">
    <text evidence="1">The sequence shown here is derived from an EMBL/GenBank/DDBJ whole genome shotgun (WGS) entry which is preliminary data.</text>
</comment>
<dbReference type="Proteomes" id="UP000283530">
    <property type="component" value="Unassembled WGS sequence"/>
</dbReference>
<accession>A0A443N0F0</accession>
<dbReference type="EMBL" id="QPKB01000001">
    <property type="protein sequence ID" value="RWR72013.1"/>
    <property type="molecule type" value="Genomic_DNA"/>
</dbReference>
<gene>
    <name evidence="1" type="ORF">CKAN_00020500</name>
</gene>
<evidence type="ECO:0000313" key="2">
    <source>
        <dbReference type="Proteomes" id="UP000283530"/>
    </source>
</evidence>
<sequence>MEWSANYVLAEAQTSGIDSLHLCITIPPLIDKIIIRNRWHMKKEIGCNRDSKIPEVTFTFAPKEFS</sequence>
<name>A0A443N0F0_9MAGN</name>
<evidence type="ECO:0000313" key="1">
    <source>
        <dbReference type="EMBL" id="RWR72013.1"/>
    </source>
</evidence>
<organism evidence="1 2">
    <name type="scientific">Cinnamomum micranthum f. kanehirae</name>
    <dbReference type="NCBI Taxonomy" id="337451"/>
    <lineage>
        <taxon>Eukaryota</taxon>
        <taxon>Viridiplantae</taxon>
        <taxon>Streptophyta</taxon>
        <taxon>Embryophyta</taxon>
        <taxon>Tracheophyta</taxon>
        <taxon>Spermatophyta</taxon>
        <taxon>Magnoliopsida</taxon>
        <taxon>Magnoliidae</taxon>
        <taxon>Laurales</taxon>
        <taxon>Lauraceae</taxon>
        <taxon>Cinnamomum</taxon>
    </lineage>
</organism>
<protein>
    <submittedName>
        <fullName evidence="1">Uncharacterized protein</fullName>
    </submittedName>
</protein>
<reference evidence="1 2" key="1">
    <citation type="journal article" date="2019" name="Nat. Plants">
        <title>Stout camphor tree genome fills gaps in understanding of flowering plant genome evolution.</title>
        <authorList>
            <person name="Chaw S.M."/>
            <person name="Liu Y.C."/>
            <person name="Wu Y.W."/>
            <person name="Wang H.Y."/>
            <person name="Lin C.I."/>
            <person name="Wu C.S."/>
            <person name="Ke H.M."/>
            <person name="Chang L.Y."/>
            <person name="Hsu C.Y."/>
            <person name="Yang H.T."/>
            <person name="Sudianto E."/>
            <person name="Hsu M.H."/>
            <person name="Wu K.P."/>
            <person name="Wang L.N."/>
            <person name="Leebens-Mack J.H."/>
            <person name="Tsai I.J."/>
        </authorList>
    </citation>
    <scope>NUCLEOTIDE SEQUENCE [LARGE SCALE GENOMIC DNA]</scope>
    <source>
        <strain evidence="2">cv. Chaw 1501</strain>
        <tissue evidence="1">Young leaves</tissue>
    </source>
</reference>
<proteinExistence type="predicted"/>
<keyword evidence="2" id="KW-1185">Reference proteome</keyword>
<dbReference type="AlphaFoldDB" id="A0A443N0F0"/>